<dbReference type="InterPro" id="IPR017884">
    <property type="entry name" value="SANT_dom"/>
</dbReference>
<dbReference type="EMBL" id="CAICTM010000018">
    <property type="protein sequence ID" value="CAB9497334.1"/>
    <property type="molecule type" value="Genomic_DNA"/>
</dbReference>
<feature type="region of interest" description="Disordered" evidence="1">
    <location>
        <begin position="825"/>
        <end position="964"/>
    </location>
</feature>
<gene>
    <name evidence="5" type="ORF">SEMRO_18_G012850.2</name>
</gene>
<feature type="compositionally biased region" description="Low complexity" evidence="1">
    <location>
        <begin position="432"/>
        <end position="446"/>
    </location>
</feature>
<feature type="region of interest" description="Disordered" evidence="1">
    <location>
        <begin position="587"/>
        <end position="764"/>
    </location>
</feature>
<evidence type="ECO:0000256" key="1">
    <source>
        <dbReference type="SAM" id="MobiDB-lite"/>
    </source>
</evidence>
<feature type="compositionally biased region" description="Low complexity" evidence="1">
    <location>
        <begin position="1768"/>
        <end position="1779"/>
    </location>
</feature>
<dbReference type="SUPFAM" id="SSF46689">
    <property type="entry name" value="Homeodomain-like"/>
    <property type="match status" value="2"/>
</dbReference>
<dbReference type="Pfam" id="PF00249">
    <property type="entry name" value="Myb_DNA-binding"/>
    <property type="match status" value="1"/>
</dbReference>
<feature type="region of interest" description="Disordered" evidence="1">
    <location>
        <begin position="1405"/>
        <end position="1469"/>
    </location>
</feature>
<evidence type="ECO:0000259" key="3">
    <source>
        <dbReference type="PROSITE" id="PS51293"/>
    </source>
</evidence>
<evidence type="ECO:0000259" key="2">
    <source>
        <dbReference type="PROSITE" id="PS50090"/>
    </source>
</evidence>
<feature type="compositionally biased region" description="Low complexity" evidence="1">
    <location>
        <begin position="950"/>
        <end position="961"/>
    </location>
</feature>
<dbReference type="Proteomes" id="UP001153069">
    <property type="component" value="Unassembled WGS sequence"/>
</dbReference>
<dbReference type="InterPro" id="IPR051571">
    <property type="entry name" value="N-CoR_corepressor"/>
</dbReference>
<feature type="region of interest" description="Disordered" evidence="1">
    <location>
        <begin position="1920"/>
        <end position="1949"/>
    </location>
</feature>
<feature type="compositionally biased region" description="Polar residues" evidence="1">
    <location>
        <begin position="610"/>
        <end position="619"/>
    </location>
</feature>
<feature type="compositionally biased region" description="Polar residues" evidence="1">
    <location>
        <begin position="1936"/>
        <end position="1949"/>
    </location>
</feature>
<feature type="compositionally biased region" description="Basic and acidic residues" evidence="1">
    <location>
        <begin position="277"/>
        <end position="286"/>
    </location>
</feature>
<feature type="region of interest" description="Disordered" evidence="1">
    <location>
        <begin position="1114"/>
        <end position="1178"/>
    </location>
</feature>
<dbReference type="OrthoDB" id="10258692at2759"/>
<evidence type="ECO:0000259" key="4">
    <source>
        <dbReference type="PROSITE" id="PS51294"/>
    </source>
</evidence>
<protein>
    <submittedName>
        <fullName evidence="5">Uncharacterized protein</fullName>
    </submittedName>
</protein>
<sequence>MSWHNNNNKSSSTNPSGGSSGSGGGFRGSLHRHRGLSEEEGEIEEGEEGEVTSPPPSAPPAGNNTTSKNTTAVTSTSNRPISGVNGPKGPVDQRPAPPIPPRGERSTSGSGGLSNSNNNSNSGPFGGGPNNNNNHPRRASWGGRASHHGHNNGPPRGGPGFGGPPHRRGSSAGIGMRTSSGPSFGGGPASSMGDRDRDRPNNTTGPASGNPVGGPISAGPNSNSNSNQPEPKQQQQPQNLNKPHNQQHGNNNNKPHNNQAAAPTSFHRTNSSGSNDPRARLKDPRFRSLGAGTPTVADNNNSMPPTVIDSSGGPPPGVIIKKQGSFSSSTAGLDRRGSFDINNNNNYDNTNIVSDRFNSTGRDAIIRRDHRDRDRPPPASPAISSFHHPKSPSANKAAIQMPMAAAASNNNNQMPSLPNINLKPTNPPQRTGSVSSYGSLVVGNNNDVQERGGDPKSITSDAATTKTGMSQPPPNNSNTARPPSRLEFRQHGLPADPRSPVQQRRPLVFGNTGPPGVPVGPAEQTIHRTNSNSSNNPLHAGPGGILASPLSPIPGQRHHRKDPRFARQLPAQQLLDEEEPAVAILRRASSSDVADFILDDAKNRPRGAPWNSSQQQQGQVLPPRANSHGNNAGGYDIKDPLQRRRGSYPGSPVQHREVLGGNNPRNNNSGAPHGHGGSFRSTPQQSPRARKSFTGALAHAAPLPFTTSTTSPQKADRRSSLPSSSSTQQDKNRPGAHQSKEAQQKASASMLLEIPKKQRPQLSTSVLGEVKLIARADNAVQQLQDLLQNKDPTSTTDTDRHQQPLTLPTKQQIMKAMTVLDQKIKKSEKETKDAQEKVETAKKAEEREREEKLEKERLEREEAEANYLLERRQEREQEHESQMKSWHEQKKKALEDEQEAAKDLLSQKIEKAKEEETKRIESDIEKQVQKASDQMSKDIAKAKKEHDRASSAASKSQAKAEAIQEQVLESKRKAEEEEKAGSGQKVALNPSDLVRSILAENQRKASEGHMMAQSLGMPFSQNDASPSSEWVDPMYHLSCSQWNQKTANVSGPANALYNEPNQAPFFKHNEATFKKLAPLVKEHIVHKKRKLDEHWCELAEEYDYRKRKYNKHLMMRKRRSKNSNSSRASLTVSRQSILGGKSNNNSVSSAVSSANILSGRSSSNPYRRPRRGNDVRSEYEQEQIIAELAAKEAMEKRIAFGGCKPTPQVGQLEQTLTARYVNTLESQRVDDPIELEETAKITNVWTDMEKCIFLDRFLQHPKDFRKIASFLRNKSTKDCVAFYYDSKQTVPYKAALKEHLMRRKRRGDYFIWDATIQAALSVGAVITAGKDELKPLVFTLPSSDGTFHTKDLHPLRREIFDKATDGISEEDIDLDDDLPVKHKAIKPSQRYKLEPFFTLAKEEKGLLRSKSKSPTTTATSSPIPHKKARHMVNTEEVPEPVVTTKASASAEHERATPPRKAPQKWTPEEKRVFRETLEKHGRNWEALAAAVGTKSINQIKNYYYDYKKQAGKFRNEKKKKIISSESTEKVKTGKEKARGEPAKDQEMDTAPETSPKPTKHDRSSRNEALKAKKEREQQLEKLREEQRLVQGELEERQRQEALRQQKLQNERRRQEELEQERQRREQEQRQRILEQKQQEQRALQEQQRRLQEQSKIEAQKKLQEQRQQQLLEKEKLQEQQKQEEQQRLQQQQMQQDQHQRLLQQRAALALQQHQQREREREQEQHRQLQQLMSQRRGEHHTAHQQHQQQQFQGPQQRLHAASQHFHEQSQQQQQQQQQQQHHHGPSRVESRENSRSGSGLAAELWAQAQAQTQQQQQQAQQQQALRHQQPGGLSVDEARQLLQHHSQQHHQQVLSNLLPWLQAAQAQQSHGSDATSQMQNLLALRQQQAANAHPHASSPAASQLRSMALAGLSGLNPSFLESGNTNTNNGRGAGNSSMHYQGDNENNHNLNSLSIAQRLLLQQQQQQQQSQQQQQHHHHHQQQQQQGHLPMPQQQQQQQQMDAQALDALGLLARSAPRPGDGHNQGPFRR</sequence>
<feature type="compositionally biased region" description="Basic and acidic residues" evidence="1">
    <location>
        <begin position="908"/>
        <end position="928"/>
    </location>
</feature>
<feature type="region of interest" description="Disordered" evidence="1">
    <location>
        <begin position="1524"/>
        <end position="1665"/>
    </location>
</feature>
<feature type="compositionally biased region" description="Basic and acidic residues" evidence="1">
    <location>
        <begin position="1526"/>
        <end position="1546"/>
    </location>
</feature>
<feature type="compositionally biased region" description="Low complexity" evidence="1">
    <location>
        <begin position="60"/>
        <end position="78"/>
    </location>
</feature>
<feature type="compositionally biased region" description="Polar residues" evidence="1">
    <location>
        <begin position="352"/>
        <end position="361"/>
    </location>
</feature>
<feature type="compositionally biased region" description="Low complexity" evidence="1">
    <location>
        <begin position="394"/>
        <end position="416"/>
    </location>
</feature>
<feature type="region of interest" description="Disordered" evidence="1">
    <location>
        <begin position="1"/>
        <end position="573"/>
    </location>
</feature>
<dbReference type="InterPro" id="IPR001005">
    <property type="entry name" value="SANT/Myb"/>
</dbReference>
<name>A0A9N8D750_9STRA</name>
<feature type="compositionally biased region" description="Basic and acidic residues" evidence="1">
    <location>
        <begin position="1714"/>
        <end position="1726"/>
    </location>
</feature>
<feature type="compositionally biased region" description="Low complexity" evidence="1">
    <location>
        <begin position="1806"/>
        <end position="1824"/>
    </location>
</feature>
<dbReference type="InterPro" id="IPR017930">
    <property type="entry name" value="Myb_dom"/>
</dbReference>
<dbReference type="GO" id="GO:0032991">
    <property type="term" value="C:protein-containing complex"/>
    <property type="evidence" value="ECO:0007669"/>
    <property type="project" value="UniProtKB-ARBA"/>
</dbReference>
<evidence type="ECO:0000313" key="6">
    <source>
        <dbReference type="Proteomes" id="UP001153069"/>
    </source>
</evidence>
<feature type="compositionally biased region" description="Basic and acidic residues" evidence="1">
    <location>
        <begin position="935"/>
        <end position="949"/>
    </location>
</feature>
<feature type="compositionally biased region" description="Low complexity" evidence="1">
    <location>
        <begin position="1"/>
        <end position="17"/>
    </location>
</feature>
<feature type="compositionally biased region" description="Basic and acidic residues" evidence="1">
    <location>
        <begin position="730"/>
        <end position="743"/>
    </location>
</feature>
<feature type="region of interest" description="Disordered" evidence="1">
    <location>
        <begin position="1709"/>
        <end position="1832"/>
    </location>
</feature>
<dbReference type="InterPro" id="IPR009057">
    <property type="entry name" value="Homeodomain-like_sf"/>
</dbReference>
<feature type="domain" description="SANT" evidence="3">
    <location>
        <begin position="1460"/>
        <end position="1511"/>
    </location>
</feature>
<dbReference type="PROSITE" id="PS51294">
    <property type="entry name" value="HTH_MYB"/>
    <property type="match status" value="1"/>
</dbReference>
<feature type="compositionally biased region" description="Polar residues" evidence="1">
    <location>
        <begin position="266"/>
        <end position="275"/>
    </location>
</feature>
<accession>A0A9N8D750</accession>
<feature type="compositionally biased region" description="Basic and acidic residues" evidence="1">
    <location>
        <begin position="1646"/>
        <end position="1664"/>
    </location>
</feature>
<feature type="compositionally biased region" description="Low complexity" evidence="1">
    <location>
        <begin position="342"/>
        <end position="351"/>
    </location>
</feature>
<feature type="region of interest" description="Disordered" evidence="1">
    <location>
        <begin position="1961"/>
        <end position="2030"/>
    </location>
</feature>
<keyword evidence="6" id="KW-1185">Reference proteome</keyword>
<feature type="domain" description="SANT" evidence="3">
    <location>
        <begin position="1240"/>
        <end position="1291"/>
    </location>
</feature>
<feature type="compositionally biased region" description="Acidic residues" evidence="1">
    <location>
        <begin position="38"/>
        <end position="50"/>
    </location>
</feature>
<feature type="compositionally biased region" description="Low complexity" evidence="1">
    <location>
        <begin position="220"/>
        <end position="263"/>
    </location>
</feature>
<feature type="compositionally biased region" description="Basic and acidic residues" evidence="1">
    <location>
        <begin position="825"/>
        <end position="860"/>
    </location>
</feature>
<proteinExistence type="predicted"/>
<feature type="compositionally biased region" description="Basic and acidic residues" evidence="1">
    <location>
        <begin position="869"/>
        <end position="902"/>
    </location>
</feature>
<feature type="domain" description="HTH myb-type" evidence="4">
    <location>
        <begin position="1463"/>
        <end position="1511"/>
    </location>
</feature>
<feature type="compositionally biased region" description="Low complexity" evidence="1">
    <location>
        <begin position="1412"/>
        <end position="1422"/>
    </location>
</feature>
<feature type="compositionally biased region" description="Basic and acidic residues" evidence="1">
    <location>
        <begin position="364"/>
        <end position="376"/>
    </location>
</feature>
<dbReference type="Gene3D" id="1.10.10.60">
    <property type="entry name" value="Homeodomain-like"/>
    <property type="match status" value="2"/>
</dbReference>
<feature type="compositionally biased region" description="Gly residues" evidence="1">
    <location>
        <begin position="18"/>
        <end position="27"/>
    </location>
</feature>
<dbReference type="PANTHER" id="PTHR13992">
    <property type="entry name" value="NUCLEAR RECEPTOR CO-REPRESSOR RELATED NCOR"/>
    <property type="match status" value="1"/>
</dbReference>
<feature type="compositionally biased region" description="Low complexity" evidence="1">
    <location>
        <begin position="1982"/>
        <end position="2014"/>
    </location>
</feature>
<feature type="compositionally biased region" description="Low complexity" evidence="1">
    <location>
        <begin position="1744"/>
        <end position="1759"/>
    </location>
</feature>
<dbReference type="PROSITE" id="PS50090">
    <property type="entry name" value="MYB_LIKE"/>
    <property type="match status" value="1"/>
</dbReference>
<dbReference type="GO" id="GO:0000785">
    <property type="term" value="C:chromatin"/>
    <property type="evidence" value="ECO:0007669"/>
    <property type="project" value="TreeGrafter"/>
</dbReference>
<evidence type="ECO:0000313" key="5">
    <source>
        <dbReference type="EMBL" id="CAB9497334.1"/>
    </source>
</evidence>
<dbReference type="PANTHER" id="PTHR13992:SF39">
    <property type="entry name" value="SMRTER, ISOFORM G"/>
    <property type="match status" value="1"/>
</dbReference>
<organism evidence="5 6">
    <name type="scientific">Seminavis robusta</name>
    <dbReference type="NCBI Taxonomy" id="568900"/>
    <lineage>
        <taxon>Eukaryota</taxon>
        <taxon>Sar</taxon>
        <taxon>Stramenopiles</taxon>
        <taxon>Ochrophyta</taxon>
        <taxon>Bacillariophyta</taxon>
        <taxon>Bacillariophyceae</taxon>
        <taxon>Bacillariophycidae</taxon>
        <taxon>Naviculales</taxon>
        <taxon>Naviculaceae</taxon>
        <taxon>Seminavis</taxon>
    </lineage>
</organism>
<feature type="domain" description="Myb-like" evidence="2">
    <location>
        <begin position="1457"/>
        <end position="1507"/>
    </location>
</feature>
<comment type="caution">
    <text evidence="5">The sequence shown here is derived from an EMBL/GenBank/DDBJ whole genome shotgun (WGS) entry which is preliminary data.</text>
</comment>
<reference evidence="5" key="1">
    <citation type="submission" date="2020-06" db="EMBL/GenBank/DDBJ databases">
        <authorList>
            <consortium name="Plant Systems Biology data submission"/>
        </authorList>
    </citation>
    <scope>NUCLEOTIDE SEQUENCE</scope>
    <source>
        <strain evidence="5">D6</strain>
    </source>
</reference>
<feature type="compositionally biased region" description="Polar residues" evidence="1">
    <location>
        <begin position="527"/>
        <end position="537"/>
    </location>
</feature>
<feature type="compositionally biased region" description="Basic and acidic residues" evidence="1">
    <location>
        <begin position="1558"/>
        <end position="1639"/>
    </location>
</feature>
<feature type="compositionally biased region" description="Polar residues" evidence="1">
    <location>
        <begin position="418"/>
        <end position="431"/>
    </location>
</feature>
<dbReference type="GO" id="GO:0005654">
    <property type="term" value="C:nucleoplasm"/>
    <property type="evidence" value="ECO:0007669"/>
    <property type="project" value="UniProtKB-ARBA"/>
</dbReference>
<feature type="compositionally biased region" description="Polar residues" evidence="1">
    <location>
        <begin position="457"/>
        <end position="481"/>
    </location>
</feature>
<dbReference type="PROSITE" id="PS51293">
    <property type="entry name" value="SANT"/>
    <property type="match status" value="2"/>
</dbReference>
<dbReference type="GO" id="GO:0006357">
    <property type="term" value="P:regulation of transcription by RNA polymerase II"/>
    <property type="evidence" value="ECO:0007669"/>
    <property type="project" value="TreeGrafter"/>
</dbReference>
<feature type="compositionally biased region" description="Low complexity" evidence="1">
    <location>
        <begin position="113"/>
        <end position="123"/>
    </location>
</feature>
<dbReference type="SMART" id="SM00717">
    <property type="entry name" value="SANT"/>
    <property type="match status" value="2"/>
</dbReference>
<dbReference type="CDD" id="cd00167">
    <property type="entry name" value="SANT"/>
    <property type="match status" value="1"/>
</dbReference>
<feature type="compositionally biased region" description="Low complexity" evidence="1">
    <location>
        <begin position="1142"/>
        <end position="1166"/>
    </location>
</feature>
<feature type="compositionally biased region" description="Low complexity" evidence="1">
    <location>
        <begin position="1961"/>
        <end position="1974"/>
    </location>
</feature>